<proteinExistence type="predicted"/>
<protein>
    <submittedName>
        <fullName evidence="3">Uncharacterized protein</fullName>
    </submittedName>
</protein>
<organism evidence="3 4">
    <name type="scientific">Diplocarpon coronariae</name>
    <dbReference type="NCBI Taxonomy" id="2795749"/>
    <lineage>
        <taxon>Eukaryota</taxon>
        <taxon>Fungi</taxon>
        <taxon>Dikarya</taxon>
        <taxon>Ascomycota</taxon>
        <taxon>Pezizomycotina</taxon>
        <taxon>Leotiomycetes</taxon>
        <taxon>Helotiales</taxon>
        <taxon>Drepanopezizaceae</taxon>
        <taxon>Diplocarpon</taxon>
    </lineage>
</organism>
<feature type="compositionally biased region" description="Gly residues" evidence="2">
    <location>
        <begin position="718"/>
        <end position="737"/>
    </location>
</feature>
<feature type="region of interest" description="Disordered" evidence="2">
    <location>
        <begin position="477"/>
        <end position="564"/>
    </location>
</feature>
<evidence type="ECO:0000313" key="4">
    <source>
        <dbReference type="Proteomes" id="UP000242519"/>
    </source>
</evidence>
<feature type="compositionally biased region" description="Basic and acidic residues" evidence="2">
    <location>
        <begin position="499"/>
        <end position="523"/>
    </location>
</feature>
<feature type="compositionally biased region" description="Basic and acidic residues" evidence="2">
    <location>
        <begin position="477"/>
        <end position="489"/>
    </location>
</feature>
<feature type="compositionally biased region" description="Basic residues" evidence="2">
    <location>
        <begin position="354"/>
        <end position="377"/>
    </location>
</feature>
<dbReference type="AlphaFoldDB" id="A0A218ZFI1"/>
<feature type="region of interest" description="Disordered" evidence="2">
    <location>
        <begin position="711"/>
        <end position="737"/>
    </location>
</feature>
<feature type="coiled-coil region" evidence="1">
    <location>
        <begin position="667"/>
        <end position="708"/>
    </location>
</feature>
<dbReference type="Proteomes" id="UP000242519">
    <property type="component" value="Unassembled WGS sequence"/>
</dbReference>
<keyword evidence="1" id="KW-0175">Coiled coil</keyword>
<comment type="caution">
    <text evidence="3">The sequence shown here is derived from an EMBL/GenBank/DDBJ whole genome shotgun (WGS) entry which is preliminary data.</text>
</comment>
<accession>A0A218ZFI1</accession>
<feature type="region of interest" description="Disordered" evidence="2">
    <location>
        <begin position="341"/>
        <end position="393"/>
    </location>
</feature>
<dbReference type="EMBL" id="MZNU01000032">
    <property type="protein sequence ID" value="OWP06851.1"/>
    <property type="molecule type" value="Genomic_DNA"/>
</dbReference>
<sequence>MDRQIAPPPPYSETDIYSNAGSSQHPIFTPTTSHADNISVSAQNIPSTVSSVEETVYTPIYSPASSAHQNQVFVDNHDHVSTTSATTYFECRPVRRQFSAGPLKTINISVNIRTDPRNVPYPQELQAMDISDQDWATFVNYLLPEHAAAVNNDVADRKLNAELIDGRMHRLTLGKESRSMIDLREVDAQLEPLRSTHNEDSSQRLEATLCEWNDGFFKPRGINVSNSNMVTKVAVVEGAGRMPGSWIPWEHEMNPGGTSSSNPNARKGFFNSFMQAGPQGFKMGPIVADNDGFRIGRNGLRADNNGFRIGNILVADSHGFRLGGSRGFNADNNGVSFGGKTWARRESHDSGRGHGCHGHRDHRGRARSHGRHGRRQGRSPSTASGSSFLDSSSSVSDLSVGSLPECEDLSDQQLPVVKQSLTEWLNHPDQPITKEIVRDICQKIQCADDDTSQQKDSDFYALRKDVKDLTKLFKDATKAQRKERRDARKEKKALKKTSRKEQRMSRRAERRIKQEGKKDEKTSVPRGARAGPPWMSRGIPGAFVPSPPGSSCVASSPLPTQPPNPLPDSFPFGRSASVPFMKGLPCGRDHMPPMPPAIAASHNGWPFNQNPSYALLPGGVSAPANPASAAPLADNAEKLHDQALQFEKSAELKELRAIDLQTAATGRDVSETERLKMRDEATRLEEEAEKYRREVDRLRAEAVHLDGEMAREMELEGDGTGNGQGQVSGVGPGSYVQ</sequence>
<feature type="compositionally biased region" description="Polar residues" evidence="2">
    <location>
        <begin position="15"/>
        <end position="26"/>
    </location>
</feature>
<feature type="compositionally biased region" description="Pro residues" evidence="2">
    <location>
        <begin position="1"/>
        <end position="11"/>
    </location>
</feature>
<feature type="region of interest" description="Disordered" evidence="2">
    <location>
        <begin position="1"/>
        <end position="26"/>
    </location>
</feature>
<evidence type="ECO:0000256" key="1">
    <source>
        <dbReference type="SAM" id="Coils"/>
    </source>
</evidence>
<dbReference type="STRING" id="503106.A0A218ZFI1"/>
<name>A0A218ZFI1_9HELO</name>
<feature type="compositionally biased region" description="Low complexity" evidence="2">
    <location>
        <begin position="384"/>
        <end position="393"/>
    </location>
</feature>
<dbReference type="InParanoid" id="A0A218ZFI1"/>
<reference evidence="3 4" key="1">
    <citation type="submission" date="2017-04" db="EMBL/GenBank/DDBJ databases">
        <title>Draft genome sequence of Marssonina coronaria NL1: causal agent of apple blotch.</title>
        <authorList>
            <person name="Cheng Q."/>
        </authorList>
    </citation>
    <scope>NUCLEOTIDE SEQUENCE [LARGE SCALE GENOMIC DNA]</scope>
    <source>
        <strain evidence="3 4">NL1</strain>
    </source>
</reference>
<feature type="compositionally biased region" description="Basic and acidic residues" evidence="2">
    <location>
        <begin position="343"/>
        <end position="352"/>
    </location>
</feature>
<dbReference type="OrthoDB" id="5408998at2759"/>
<evidence type="ECO:0000313" key="3">
    <source>
        <dbReference type="EMBL" id="OWP06851.1"/>
    </source>
</evidence>
<gene>
    <name evidence="3" type="ORF">B2J93_3847</name>
</gene>
<evidence type="ECO:0000256" key="2">
    <source>
        <dbReference type="SAM" id="MobiDB-lite"/>
    </source>
</evidence>
<keyword evidence="4" id="KW-1185">Reference proteome</keyword>